<feature type="transmembrane region" description="Helical" evidence="1">
    <location>
        <begin position="38"/>
        <end position="55"/>
    </location>
</feature>
<name>A0ABS0I0R1_9BACT</name>
<dbReference type="RefSeq" id="WP_196291989.1">
    <property type="nucleotide sequence ID" value="NZ_JADQDM010000002.1"/>
</dbReference>
<dbReference type="EMBL" id="JADQDM010000002">
    <property type="protein sequence ID" value="MBF9220541.1"/>
    <property type="molecule type" value="Genomic_DNA"/>
</dbReference>
<protein>
    <submittedName>
        <fullName evidence="2">Uncharacterized protein</fullName>
    </submittedName>
</protein>
<evidence type="ECO:0000256" key="1">
    <source>
        <dbReference type="SAM" id="Phobius"/>
    </source>
</evidence>
<organism evidence="2 3">
    <name type="scientific">Hymenobacter ruricola</name>
    <dbReference type="NCBI Taxonomy" id="2791023"/>
    <lineage>
        <taxon>Bacteria</taxon>
        <taxon>Pseudomonadati</taxon>
        <taxon>Bacteroidota</taxon>
        <taxon>Cytophagia</taxon>
        <taxon>Cytophagales</taxon>
        <taxon>Hymenobacteraceae</taxon>
        <taxon>Hymenobacter</taxon>
    </lineage>
</organism>
<sequence length="71" mass="8461">MKASTERQLLRWFHTLASIPLVGYIYGPVASIPEAARMVRWVLMPLVILSGLWMWRGHWVKQQWRRLTQSR</sequence>
<gene>
    <name evidence="2" type="ORF">I2H31_05445</name>
</gene>
<keyword evidence="1" id="KW-0812">Transmembrane</keyword>
<keyword evidence="3" id="KW-1185">Reference proteome</keyword>
<accession>A0ABS0I0R1</accession>
<evidence type="ECO:0000313" key="2">
    <source>
        <dbReference type="EMBL" id="MBF9220541.1"/>
    </source>
</evidence>
<reference evidence="2 3" key="1">
    <citation type="submission" date="2020-11" db="EMBL/GenBank/DDBJ databases">
        <authorList>
            <person name="Kim M.K."/>
        </authorList>
    </citation>
    <scope>NUCLEOTIDE SEQUENCE [LARGE SCALE GENOMIC DNA]</scope>
    <source>
        <strain evidence="2 3">BT662</strain>
    </source>
</reference>
<proteinExistence type="predicted"/>
<keyword evidence="1" id="KW-1133">Transmembrane helix</keyword>
<comment type="caution">
    <text evidence="2">The sequence shown here is derived from an EMBL/GenBank/DDBJ whole genome shotgun (WGS) entry which is preliminary data.</text>
</comment>
<feature type="transmembrane region" description="Helical" evidence="1">
    <location>
        <begin position="12"/>
        <end position="32"/>
    </location>
</feature>
<keyword evidence="1" id="KW-0472">Membrane</keyword>
<evidence type="ECO:0000313" key="3">
    <source>
        <dbReference type="Proteomes" id="UP000618931"/>
    </source>
</evidence>
<dbReference type="Proteomes" id="UP000618931">
    <property type="component" value="Unassembled WGS sequence"/>
</dbReference>